<evidence type="ECO:0000313" key="2">
    <source>
        <dbReference type="EMBL" id="RJT23710.1"/>
    </source>
</evidence>
<keyword evidence="3" id="KW-1185">Reference proteome</keyword>
<keyword evidence="1" id="KW-0812">Transmembrane</keyword>
<dbReference type="EMBL" id="QZWZ01000086">
    <property type="protein sequence ID" value="RJT23710.1"/>
    <property type="molecule type" value="Genomic_DNA"/>
</dbReference>
<comment type="caution">
    <text evidence="2">The sequence shown here is derived from an EMBL/GenBank/DDBJ whole genome shotgun (WGS) entry which is preliminary data.</text>
</comment>
<dbReference type="RefSeq" id="WP_120019238.1">
    <property type="nucleotide sequence ID" value="NZ_QZWZ01000086.1"/>
</dbReference>
<dbReference type="Proteomes" id="UP000272706">
    <property type="component" value="Unassembled WGS sequence"/>
</dbReference>
<organism evidence="2 3">
    <name type="scientific">Mesorhizobium waimense</name>
    <dbReference type="NCBI Taxonomy" id="1300307"/>
    <lineage>
        <taxon>Bacteria</taxon>
        <taxon>Pseudomonadati</taxon>
        <taxon>Pseudomonadota</taxon>
        <taxon>Alphaproteobacteria</taxon>
        <taxon>Hyphomicrobiales</taxon>
        <taxon>Phyllobacteriaceae</taxon>
        <taxon>Mesorhizobium</taxon>
    </lineage>
</organism>
<keyword evidence="1" id="KW-1133">Transmembrane helix</keyword>
<proteinExistence type="predicted"/>
<feature type="transmembrane region" description="Helical" evidence="1">
    <location>
        <begin position="86"/>
        <end position="107"/>
    </location>
</feature>
<evidence type="ECO:0000256" key="1">
    <source>
        <dbReference type="SAM" id="Phobius"/>
    </source>
</evidence>
<reference evidence="2 3" key="1">
    <citation type="submission" date="2018-09" db="EMBL/GenBank/DDBJ databases">
        <title>Mesorhizobium carmichaelinearum sp. nov. isolated from Carmichaelinea spp. root nodules in New Zealand.</title>
        <authorList>
            <person name="De Meyer S.E."/>
        </authorList>
    </citation>
    <scope>NUCLEOTIDE SEQUENCE [LARGE SCALE GENOMIC DNA]</scope>
    <source>
        <strain evidence="2 3">ICMP19557</strain>
    </source>
</reference>
<feature type="transmembrane region" description="Helical" evidence="1">
    <location>
        <begin position="45"/>
        <end position="66"/>
    </location>
</feature>
<accession>A0A3A5JZQ0</accession>
<dbReference type="OrthoDB" id="9806647at2"/>
<dbReference type="AlphaFoldDB" id="A0A3A5JZQ0"/>
<feature type="transmembrane region" description="Helical" evidence="1">
    <location>
        <begin position="20"/>
        <end position="39"/>
    </location>
</feature>
<protein>
    <recommendedName>
        <fullName evidence="4">Transmemrbane protein</fullName>
    </recommendedName>
</protein>
<gene>
    <name evidence="2" type="ORF">D3227_38485</name>
</gene>
<name>A0A3A5JZQ0_9HYPH</name>
<evidence type="ECO:0000313" key="3">
    <source>
        <dbReference type="Proteomes" id="UP000272706"/>
    </source>
</evidence>
<sequence length="118" mass="12748">MNEQDPKEDLIDTIFRNGTITAVGILLAFSLGFITHWAANPIPWQLHHLLAAAPILIGIALQMRALSMLLDISSLQRRIYERANRIFLTGLILTASGVGLAILLDVFEMAGTGALPGG</sequence>
<evidence type="ECO:0008006" key="4">
    <source>
        <dbReference type="Google" id="ProtNLM"/>
    </source>
</evidence>
<keyword evidence="1" id="KW-0472">Membrane</keyword>